<evidence type="ECO:0000313" key="3">
    <source>
        <dbReference type="Proteomes" id="UP001152747"/>
    </source>
</evidence>
<dbReference type="CDD" id="cd00121">
    <property type="entry name" value="MATH"/>
    <property type="match status" value="1"/>
</dbReference>
<dbReference type="PROSITE" id="PS50097">
    <property type="entry name" value="BTB"/>
    <property type="match status" value="1"/>
</dbReference>
<dbReference type="InterPro" id="IPR000210">
    <property type="entry name" value="BTB/POZ_dom"/>
</dbReference>
<feature type="domain" description="BTB" evidence="1">
    <location>
        <begin position="435"/>
        <end position="500"/>
    </location>
</feature>
<proteinExistence type="predicted"/>
<keyword evidence="3" id="KW-1185">Reference proteome</keyword>
<dbReference type="Proteomes" id="UP001152747">
    <property type="component" value="Unassembled WGS sequence"/>
</dbReference>
<dbReference type="AlphaFoldDB" id="A0A9P1I490"/>
<dbReference type="Gene3D" id="3.30.710.10">
    <property type="entry name" value="Potassium Channel Kv1.1, Chain A"/>
    <property type="match status" value="2"/>
</dbReference>
<dbReference type="SMART" id="SM00225">
    <property type="entry name" value="BTB"/>
    <property type="match status" value="2"/>
</dbReference>
<name>A0A9P1I490_9PELO</name>
<sequence>MSSSPKRSKFEDSENAFYSNPVIIKELVLKHKFENLNGWNGKLKYSDCLERDNFKWKIGIRRIKQVSDENTGVYNVNISAFEVHLELIQSCIFGNAWLSKIDGCYKLLKQDGTSDHLSFNFSPRTCFHQTFRKNITNLFGDWSDLKNEGYLKDNSIEIEAHFDFSFYDFNRKIPNFTNIQIATEDNTIYHFNKEVLCSHSKFFFDLLTVNNLETPLLNLRVGEHFKLGHFLATMCPVPLEIREENHSFLKKIANNFDVPSLKHKCDEFSRKQLKRVEVASIRKKSNVIPFQPNPIVKNGNILRWDIENMNEWDGNVRYSDIIYTDDIGWKVGMTRENDKIKIDMILVSVSDMVDGKEWLLKTDGQIKLLSNETVKYQIHEINSSKCFNFEMLTYSSANFTMWDFNEYEGSNTSMTIEIGFRYTFYDFTSRISNTSNITLIVKDCVFHFNKEVLCMNSMFFYYKFYRDNIDKSSFEIENIEPFIFSQFLATMCSISLPITAENVQCLSELAILFEVPSLHTKCDEFLMKYYEINIPFTILYAQASNNETLMRKCLETFQSSEDLKVLKNSETFEKLENKTKICIFNSLMEKI</sequence>
<accession>A0A9P1I490</accession>
<dbReference type="Pfam" id="PF00651">
    <property type="entry name" value="BTB"/>
    <property type="match status" value="2"/>
</dbReference>
<dbReference type="OrthoDB" id="6425912at2759"/>
<dbReference type="EMBL" id="CANHGI010000001">
    <property type="protein sequence ID" value="CAI5438212.1"/>
    <property type="molecule type" value="Genomic_DNA"/>
</dbReference>
<dbReference type="InterPro" id="IPR011333">
    <property type="entry name" value="SKP1/BTB/POZ_sf"/>
</dbReference>
<gene>
    <name evidence="2" type="ORF">CAMP_LOCUS849</name>
</gene>
<dbReference type="CDD" id="cd18186">
    <property type="entry name" value="BTB_POZ_ZBTB_KLHL-like"/>
    <property type="match status" value="1"/>
</dbReference>
<dbReference type="PANTHER" id="PTHR22743">
    <property type="entry name" value="MEPRIN/TRAF-LIKE MATH FAMILY-C.ELEGANS"/>
    <property type="match status" value="1"/>
</dbReference>
<evidence type="ECO:0000313" key="2">
    <source>
        <dbReference type="EMBL" id="CAI5438212.1"/>
    </source>
</evidence>
<protein>
    <recommendedName>
        <fullName evidence="1">BTB domain-containing protein</fullName>
    </recommendedName>
</protein>
<evidence type="ECO:0000259" key="1">
    <source>
        <dbReference type="PROSITE" id="PS50097"/>
    </source>
</evidence>
<dbReference type="PANTHER" id="PTHR22743:SF171">
    <property type="entry name" value="BTB DOMAIN-CONTAINING PROTEIN"/>
    <property type="match status" value="1"/>
</dbReference>
<dbReference type="InterPro" id="IPR052664">
    <property type="entry name" value="BTB-MATH_domain_protein"/>
</dbReference>
<organism evidence="2 3">
    <name type="scientific">Caenorhabditis angaria</name>
    <dbReference type="NCBI Taxonomy" id="860376"/>
    <lineage>
        <taxon>Eukaryota</taxon>
        <taxon>Metazoa</taxon>
        <taxon>Ecdysozoa</taxon>
        <taxon>Nematoda</taxon>
        <taxon>Chromadorea</taxon>
        <taxon>Rhabditida</taxon>
        <taxon>Rhabditina</taxon>
        <taxon>Rhabditomorpha</taxon>
        <taxon>Rhabditoidea</taxon>
        <taxon>Rhabditidae</taxon>
        <taxon>Peloderinae</taxon>
        <taxon>Caenorhabditis</taxon>
    </lineage>
</organism>
<comment type="caution">
    <text evidence="2">The sequence shown here is derived from an EMBL/GenBank/DDBJ whole genome shotgun (WGS) entry which is preliminary data.</text>
</comment>
<dbReference type="SUPFAM" id="SSF54695">
    <property type="entry name" value="POZ domain"/>
    <property type="match status" value="2"/>
</dbReference>
<reference evidence="2" key="1">
    <citation type="submission" date="2022-11" db="EMBL/GenBank/DDBJ databases">
        <authorList>
            <person name="Kikuchi T."/>
        </authorList>
    </citation>
    <scope>NUCLEOTIDE SEQUENCE</scope>
    <source>
        <strain evidence="2">PS1010</strain>
    </source>
</reference>
<dbReference type="InterPro" id="IPR002083">
    <property type="entry name" value="MATH/TRAF_dom"/>
</dbReference>